<evidence type="ECO:0000256" key="6">
    <source>
        <dbReference type="ARBA" id="ARBA00022692"/>
    </source>
</evidence>
<evidence type="ECO:0000256" key="4">
    <source>
        <dbReference type="ARBA" id="ARBA00022475"/>
    </source>
</evidence>
<feature type="signal peptide" evidence="10">
    <location>
        <begin position="1"/>
        <end position="19"/>
    </location>
</feature>
<comment type="subcellular location">
    <subcellularLocation>
        <location evidence="1">Cell inner membrane</location>
        <topology evidence="1">Single-pass membrane protein</topology>
        <orientation evidence="1">Periplasmic side</orientation>
    </subcellularLocation>
</comment>
<dbReference type="RefSeq" id="WP_183867728.1">
    <property type="nucleotide sequence ID" value="NZ_JACHCF010000006.1"/>
</dbReference>
<evidence type="ECO:0000313" key="12">
    <source>
        <dbReference type="EMBL" id="MBB5621781.1"/>
    </source>
</evidence>
<dbReference type="GO" id="GO:0031992">
    <property type="term" value="F:energy transducer activity"/>
    <property type="evidence" value="ECO:0007669"/>
    <property type="project" value="TreeGrafter"/>
</dbReference>
<keyword evidence="6" id="KW-0812">Transmembrane</keyword>
<dbReference type="PANTHER" id="PTHR33446">
    <property type="entry name" value="PROTEIN TONB-RELATED"/>
    <property type="match status" value="1"/>
</dbReference>
<evidence type="ECO:0000256" key="7">
    <source>
        <dbReference type="ARBA" id="ARBA00022927"/>
    </source>
</evidence>
<keyword evidence="5" id="KW-0997">Cell inner membrane</keyword>
<dbReference type="NCBIfam" id="TIGR01352">
    <property type="entry name" value="tonB_Cterm"/>
    <property type="match status" value="1"/>
</dbReference>
<evidence type="ECO:0000256" key="1">
    <source>
        <dbReference type="ARBA" id="ARBA00004383"/>
    </source>
</evidence>
<feature type="domain" description="TonB C-terminal" evidence="11">
    <location>
        <begin position="160"/>
        <end position="251"/>
    </location>
</feature>
<keyword evidence="8" id="KW-1133">Transmembrane helix</keyword>
<sequence>MIKVFSTLAFLILSLHLSAQESETQMMRMDTINVRGKIIAIDGSKVSEIWIQSRTPNKKYFHSYKESTYTDSLGNFVLKGLKPIDTLSFRFSGSDYTFINRGSRYITIKISPVVLKTTEPDNPQITAKRINKKKDINFILTRDTIICSFYGGTGNGGFPGGMKNFVRYVNESLVYPSSAIKNNIEGNVTVEFSVSKAGNVFNPKIINGLGYGCDEAAVNAILKSPKWVPGVENGKAVVSTYQIDVSFKIEG</sequence>
<dbReference type="GO" id="GO:0098797">
    <property type="term" value="C:plasma membrane protein complex"/>
    <property type="evidence" value="ECO:0007669"/>
    <property type="project" value="TreeGrafter"/>
</dbReference>
<dbReference type="InterPro" id="IPR051045">
    <property type="entry name" value="TonB-dependent_transducer"/>
</dbReference>
<comment type="caution">
    <text evidence="12">The sequence shown here is derived from an EMBL/GenBank/DDBJ whole genome shotgun (WGS) entry which is preliminary data.</text>
</comment>
<dbReference type="Proteomes" id="UP000537718">
    <property type="component" value="Unassembled WGS sequence"/>
</dbReference>
<evidence type="ECO:0000259" key="11">
    <source>
        <dbReference type="PROSITE" id="PS52015"/>
    </source>
</evidence>
<dbReference type="Pfam" id="PF03544">
    <property type="entry name" value="TonB_C"/>
    <property type="match status" value="1"/>
</dbReference>
<dbReference type="GO" id="GO:0015031">
    <property type="term" value="P:protein transport"/>
    <property type="evidence" value="ECO:0007669"/>
    <property type="project" value="UniProtKB-KW"/>
</dbReference>
<evidence type="ECO:0000256" key="10">
    <source>
        <dbReference type="SAM" id="SignalP"/>
    </source>
</evidence>
<proteinExistence type="inferred from homology"/>
<dbReference type="EMBL" id="JACHCF010000006">
    <property type="protein sequence ID" value="MBB5621781.1"/>
    <property type="molecule type" value="Genomic_DNA"/>
</dbReference>
<gene>
    <name evidence="12" type="ORF">HDE69_002844</name>
</gene>
<evidence type="ECO:0000256" key="2">
    <source>
        <dbReference type="ARBA" id="ARBA00006555"/>
    </source>
</evidence>
<dbReference type="SUPFAM" id="SSF74653">
    <property type="entry name" value="TolA/TonB C-terminal domain"/>
    <property type="match status" value="1"/>
</dbReference>
<evidence type="ECO:0000256" key="3">
    <source>
        <dbReference type="ARBA" id="ARBA00022448"/>
    </source>
</evidence>
<evidence type="ECO:0000256" key="8">
    <source>
        <dbReference type="ARBA" id="ARBA00022989"/>
    </source>
</evidence>
<evidence type="ECO:0000313" key="13">
    <source>
        <dbReference type="Proteomes" id="UP000537718"/>
    </source>
</evidence>
<accession>A0A7W8YU00</accession>
<feature type="chain" id="PRO_5031094226" evidence="10">
    <location>
        <begin position="20"/>
        <end position="251"/>
    </location>
</feature>
<name>A0A7W8YU00_9SPHI</name>
<dbReference type="Gene3D" id="3.30.1150.10">
    <property type="match status" value="1"/>
</dbReference>
<keyword evidence="9" id="KW-0472">Membrane</keyword>
<protein>
    <submittedName>
        <fullName evidence="12">TonB family protein</fullName>
    </submittedName>
</protein>
<dbReference type="AlphaFoldDB" id="A0A7W8YU00"/>
<dbReference type="InterPro" id="IPR006260">
    <property type="entry name" value="TonB/TolA_C"/>
</dbReference>
<comment type="similarity">
    <text evidence="2">Belongs to the TonB family.</text>
</comment>
<dbReference type="GO" id="GO:0055085">
    <property type="term" value="P:transmembrane transport"/>
    <property type="evidence" value="ECO:0007669"/>
    <property type="project" value="InterPro"/>
</dbReference>
<keyword evidence="3" id="KW-0813">Transport</keyword>
<dbReference type="PANTHER" id="PTHR33446:SF2">
    <property type="entry name" value="PROTEIN TONB"/>
    <property type="match status" value="1"/>
</dbReference>
<keyword evidence="7" id="KW-0653">Protein transport</keyword>
<evidence type="ECO:0000256" key="9">
    <source>
        <dbReference type="ARBA" id="ARBA00023136"/>
    </source>
</evidence>
<reference evidence="12 13" key="1">
    <citation type="submission" date="2020-08" db="EMBL/GenBank/DDBJ databases">
        <title>Genomic Encyclopedia of Type Strains, Phase IV (KMG-V): Genome sequencing to study the core and pangenomes of soil and plant-associated prokaryotes.</title>
        <authorList>
            <person name="Whitman W."/>
        </authorList>
    </citation>
    <scope>NUCLEOTIDE SEQUENCE [LARGE SCALE GENOMIC DNA]</scope>
    <source>
        <strain evidence="12 13">MP7CTX6</strain>
    </source>
</reference>
<evidence type="ECO:0000256" key="5">
    <source>
        <dbReference type="ARBA" id="ARBA00022519"/>
    </source>
</evidence>
<organism evidence="12 13">
    <name type="scientific">Pedobacter cryoconitis</name>
    <dbReference type="NCBI Taxonomy" id="188932"/>
    <lineage>
        <taxon>Bacteria</taxon>
        <taxon>Pseudomonadati</taxon>
        <taxon>Bacteroidota</taxon>
        <taxon>Sphingobacteriia</taxon>
        <taxon>Sphingobacteriales</taxon>
        <taxon>Sphingobacteriaceae</taxon>
        <taxon>Pedobacter</taxon>
    </lineage>
</organism>
<keyword evidence="10" id="KW-0732">Signal</keyword>
<keyword evidence="4" id="KW-1003">Cell membrane</keyword>
<dbReference type="InterPro" id="IPR037682">
    <property type="entry name" value="TonB_C"/>
</dbReference>
<dbReference type="PROSITE" id="PS52015">
    <property type="entry name" value="TONB_CTD"/>
    <property type="match status" value="1"/>
</dbReference>